<keyword evidence="1" id="KW-0175">Coiled coil</keyword>
<evidence type="ECO:0000313" key="3">
    <source>
        <dbReference type="EMBL" id="JAT62835.1"/>
    </source>
</evidence>
<evidence type="ECO:0000256" key="2">
    <source>
        <dbReference type="SAM" id="Phobius"/>
    </source>
</evidence>
<feature type="coiled-coil region" evidence="1">
    <location>
        <begin position="112"/>
        <end position="180"/>
    </location>
</feature>
<protein>
    <submittedName>
        <fullName evidence="3">Laminin subunit gamma-1</fullName>
    </submittedName>
</protein>
<dbReference type="PANTHER" id="PTHR36383:SF1">
    <property type="entry name" value="PROTEIN, PUTATIVE-RELATED"/>
    <property type="match status" value="1"/>
</dbReference>
<evidence type="ECO:0000256" key="1">
    <source>
        <dbReference type="SAM" id="Coils"/>
    </source>
</evidence>
<dbReference type="EMBL" id="GDJX01005101">
    <property type="protein sequence ID" value="JAT62835.1"/>
    <property type="molecule type" value="Transcribed_RNA"/>
</dbReference>
<organism evidence="3">
    <name type="scientific">Anthurium amnicola</name>
    <dbReference type="NCBI Taxonomy" id="1678845"/>
    <lineage>
        <taxon>Eukaryota</taxon>
        <taxon>Viridiplantae</taxon>
        <taxon>Streptophyta</taxon>
        <taxon>Embryophyta</taxon>
        <taxon>Tracheophyta</taxon>
        <taxon>Spermatophyta</taxon>
        <taxon>Magnoliopsida</taxon>
        <taxon>Liliopsida</taxon>
        <taxon>Araceae</taxon>
        <taxon>Pothoideae</taxon>
        <taxon>Potheae</taxon>
        <taxon>Anthurium</taxon>
    </lineage>
</organism>
<dbReference type="PANTHER" id="PTHR36383">
    <property type="entry name" value="OS09G0529350 PROTEIN"/>
    <property type="match status" value="1"/>
</dbReference>
<proteinExistence type="predicted"/>
<feature type="transmembrane region" description="Helical" evidence="2">
    <location>
        <begin position="301"/>
        <end position="323"/>
    </location>
</feature>
<keyword evidence="2" id="KW-0472">Membrane</keyword>
<keyword evidence="2" id="KW-1133">Transmembrane helix</keyword>
<sequence length="335" mass="36909">MAAPAAMLRHQPHPRPVFSTLPATATCSPRAQPRSLLRFHSLSSLFSPLRTSPASSSSSLLPRLSQRFPGGLPPRCGSEGRGDAGDALKGLVGEQVEALLRKEENRSLLDGLEDASRRVEDARWALADIQRQETEAARTREYALQLQSRQSQIAESQRELIEARNMVEEAERSLSSSINKITFGDALDTNETEEINKERGRLESIKVALISSIVGTLAGLPISFYQVTSSSQLVVHLVVIFISCALFGVTFRYTIRRDLDNIQLKTGTCAAFGFVRGLSAAETTQPREFDNTSLMSLAIDGAIYVMEGTFIFIFSAVALDYCFKMGFLRTFPIKK</sequence>
<gene>
    <name evidence="3" type="primary">Lamc1_1</name>
    <name evidence="3" type="ORF">g.22967</name>
</gene>
<dbReference type="AlphaFoldDB" id="A0A1D1Z7G9"/>
<feature type="transmembrane region" description="Helical" evidence="2">
    <location>
        <begin position="233"/>
        <end position="255"/>
    </location>
</feature>
<name>A0A1D1Z7G9_9ARAE</name>
<keyword evidence="2" id="KW-0812">Transmembrane</keyword>
<reference evidence="3" key="1">
    <citation type="submission" date="2015-07" db="EMBL/GenBank/DDBJ databases">
        <title>Transcriptome Assembly of Anthurium amnicola.</title>
        <authorList>
            <person name="Suzuki J."/>
        </authorList>
    </citation>
    <scope>NUCLEOTIDE SEQUENCE</scope>
</reference>
<feature type="transmembrane region" description="Helical" evidence="2">
    <location>
        <begin position="207"/>
        <end position="227"/>
    </location>
</feature>
<accession>A0A1D1Z7G9</accession>